<feature type="region of interest" description="Disordered" evidence="2">
    <location>
        <begin position="985"/>
        <end position="1004"/>
    </location>
</feature>
<dbReference type="InterPro" id="IPR038717">
    <property type="entry name" value="Tc1-like_DDE_dom"/>
</dbReference>
<keyword evidence="1" id="KW-0479">Metal-binding</keyword>
<feature type="compositionally biased region" description="Pro residues" evidence="2">
    <location>
        <begin position="176"/>
        <end position="186"/>
    </location>
</feature>
<feature type="compositionally biased region" description="Low complexity" evidence="2">
    <location>
        <begin position="666"/>
        <end position="678"/>
    </location>
</feature>
<dbReference type="InterPro" id="IPR036691">
    <property type="entry name" value="Endo/exonu/phosph_ase_sf"/>
</dbReference>
<feature type="domain" description="CCHC-type" evidence="3">
    <location>
        <begin position="898"/>
        <end position="913"/>
    </location>
</feature>
<dbReference type="InterPro" id="IPR043502">
    <property type="entry name" value="DNA/RNA_pol_sf"/>
</dbReference>
<dbReference type="Pfam" id="PF01498">
    <property type="entry name" value="HTH_Tnp_Tc3_2"/>
    <property type="match status" value="1"/>
</dbReference>
<evidence type="ECO:0008006" key="7">
    <source>
        <dbReference type="Google" id="ProtNLM"/>
    </source>
</evidence>
<dbReference type="Gene3D" id="3.60.10.10">
    <property type="entry name" value="Endonuclease/exonuclease/phosphatase"/>
    <property type="match status" value="1"/>
</dbReference>
<accession>A0ABY6L187</accession>
<feature type="compositionally biased region" description="Low complexity" evidence="2">
    <location>
        <begin position="942"/>
        <end position="959"/>
    </location>
</feature>
<dbReference type="Pfam" id="PF13358">
    <property type="entry name" value="DDE_3"/>
    <property type="match status" value="1"/>
</dbReference>
<keyword evidence="6" id="KW-1185">Reference proteome</keyword>
<keyword evidence="1" id="KW-0862">Zinc</keyword>
<evidence type="ECO:0000313" key="5">
    <source>
        <dbReference type="EMBL" id="UYV74907.1"/>
    </source>
</evidence>
<dbReference type="PANTHER" id="PTHR19446">
    <property type="entry name" value="REVERSE TRANSCRIPTASES"/>
    <property type="match status" value="1"/>
</dbReference>
<feature type="domain" description="Reverse transcriptase" evidence="4">
    <location>
        <begin position="1288"/>
        <end position="1509"/>
    </location>
</feature>
<evidence type="ECO:0000256" key="2">
    <source>
        <dbReference type="SAM" id="MobiDB-lite"/>
    </source>
</evidence>
<dbReference type="InterPro" id="IPR002492">
    <property type="entry name" value="Transposase_Tc1-like"/>
</dbReference>
<feature type="region of interest" description="Disordered" evidence="2">
    <location>
        <begin position="916"/>
        <end position="971"/>
    </location>
</feature>
<evidence type="ECO:0000259" key="4">
    <source>
        <dbReference type="PROSITE" id="PS50878"/>
    </source>
</evidence>
<feature type="compositionally biased region" description="Polar residues" evidence="2">
    <location>
        <begin position="917"/>
        <end position="927"/>
    </location>
</feature>
<feature type="region of interest" description="Disordered" evidence="2">
    <location>
        <begin position="1604"/>
        <end position="1625"/>
    </location>
</feature>
<evidence type="ECO:0000256" key="1">
    <source>
        <dbReference type="PROSITE-ProRule" id="PRU00047"/>
    </source>
</evidence>
<name>A0ABY6L187_9ARAC</name>
<sequence>MENTLDVLGVGRGRYISLSAATGLSGDVELPRYDGSYKAQSFFTNYDAQADRAQLQYTERLRKPPNLLQAPLRVTSTRARSHATTAHPVPGHIALATIDVHGEEMTAIAVHLAHEPRERNRQLELLAATAAQEEEGACWIIGDFNIRDWGPSSSSSSDALAALLDLAALVRRGPPSSTPPTCPPESPGTATRSNPAAWTGSSSLLESWIACPIYATSHYHLSDHRLLLLQVGPPTTAVSSPTQPRLAAMLRSGLVLEHLAGYIRELEEDTAHDDDDGILWDRWTTIKAGLLAEARSPARPAPRCQRQLHLQDKALYRGAARGLLQPGRLPVAAGPGARHPPPTPAGADATIRAGGFYTATFPFLNGLRQGCALSAALFSIATGLLLRRLELTFGVGNVTTYADDIVLLFHRDEDFERVATVFEDYRQASGVGVNLRKSAGFWCGAWRNRGDSPLGASWSTTSIRILGLDIAPSSTVAHREQYLLALLETACRRWTRFTRGLSLVGRARAGNTLVGSTIQLHLHGYLPSPPTIAKLQARLARIDWASLRRCAHSGHEADAALKLALHALPHPAHPASVGPSCPSCGSIDRSLSHRYWCCPSIRPLIREAFNIIGRPPDLQTWIFGGSGLEDDDLSILGSAKLRIYRYFVQAGVTHANLTAARGDVTAPKTAATTSATPANLASRNWGDSEMAEVDSNDGFTVVRSKKRRRGSNSSEHAAKQPSRPGVNRSSQQPTGPRTVPPQEIKATRANIADAKARQTTSNHENYIFVELCPEIPSYAYLRAIDKLDLANRLVEEGLDIEGTHLKVFPFRKRAERIIIANLPGFVEDSTIVEALRPIGNVTSIAPIMIKMGEYTFTDGRREAFILLRKGVKLETLPTRINIKSKRDTLPAFLSFGIKCSKCGKQGHRRANCPLLARQTSSPRQASSPTDARLPPPPPPQQPRKTAPAPATPASPITPAEKSTEAPAIPSAPQPAELENLAQPAPAAHPAPLTAPRPLEPGIPPLDLEMKEEELLSPPSTPSRKRAAIRQLREHLSKSPTFSFDQSKLHGLDWEDAMGLVTSMTNLTRQLPSLPKAQVAATAILATCEGSTGIVYKTLRKAKVLLVLLQVGQHTAAMLRSGLAQEHLAGYIRELEEDIAHDDDDGILWDRWTTIKAGLLAEARSLHDSRHAASDGYVYRARRYIAAQLEASSIGPTTRRCRTWHAPSVSDARDPAAGAAFIASSALTIRELSEEDPLHRPDISPSEIAYAIQHLPRGKALGWDGLPCELLVAFNEDFFAGALARVFAASRLGGALPPSTRRSSIRLVPKAHDDGGRGLEGYRPVALPSADYRVPVLEHRNGDGRRRGGHRPVDLESAFDSLDRGFLESQLTSLRLPPAFIAWINILYATIRAGGFYTTTFPLLNGLRQGCAVSAVLFSIATGPLLRRLELTLGVGNVIAYADDIVLLFNRDGDFERVATVLEDYRQASGIGVNLRNSAGLWCGAWRNRGDSPLGASWSTTSIRVLGLDIAPRSTVAHREQHLLALLDTACRRWTPFTRGLSLVERSRAANSLVGSTIQHHLHGYLPSPRPSPSCRPDWRALARLPQGAAGRAPRGQKWFRLARQQQRRRGALDPPSTEKRKENRTISRRLVANGLHSCRPLRRLPLTPPNRRQRLEWCRARSTWMTEWHRVVFSDESRFCLSSDNRRVRVWRRRGERSNPAAIVERPTVRQRGIMVWGAIAYDFRSPLLRIQGTMTAQRYVDYVLRPVTLPYLQGVPNALYQQDNARPHTARISQQALQDVQMLPWPPYSPDLSPIEHVWEIIGRRLHALPQPRSEDELWQMVEREWRAIPEDVIRSLIDSLPRHVAACIAVRGGPTCY</sequence>
<dbReference type="InterPro" id="IPR000477">
    <property type="entry name" value="RT_dom"/>
</dbReference>
<dbReference type="Proteomes" id="UP001235939">
    <property type="component" value="Chromosome 12"/>
</dbReference>
<organism evidence="5 6">
    <name type="scientific">Cordylochernes scorpioides</name>
    <dbReference type="NCBI Taxonomy" id="51811"/>
    <lineage>
        <taxon>Eukaryota</taxon>
        <taxon>Metazoa</taxon>
        <taxon>Ecdysozoa</taxon>
        <taxon>Arthropoda</taxon>
        <taxon>Chelicerata</taxon>
        <taxon>Arachnida</taxon>
        <taxon>Pseudoscorpiones</taxon>
        <taxon>Cheliferoidea</taxon>
        <taxon>Chernetidae</taxon>
        <taxon>Cordylochernes</taxon>
    </lineage>
</organism>
<feature type="compositionally biased region" description="Pro residues" evidence="2">
    <location>
        <begin position="986"/>
        <end position="1003"/>
    </location>
</feature>
<dbReference type="SUPFAM" id="SSF56672">
    <property type="entry name" value="DNA/RNA polymerases"/>
    <property type="match status" value="2"/>
</dbReference>
<feature type="compositionally biased region" description="Basic and acidic residues" evidence="2">
    <location>
        <begin position="1616"/>
        <end position="1625"/>
    </location>
</feature>
<dbReference type="PROSITE" id="PS50878">
    <property type="entry name" value="RT_POL"/>
    <property type="match status" value="1"/>
</dbReference>
<dbReference type="Gene3D" id="3.30.420.10">
    <property type="entry name" value="Ribonuclease H-like superfamily/Ribonuclease H"/>
    <property type="match status" value="1"/>
</dbReference>
<proteinExistence type="predicted"/>
<reference evidence="5 6" key="1">
    <citation type="submission" date="2022-01" db="EMBL/GenBank/DDBJ databases">
        <title>A chromosomal length assembly of Cordylochernes scorpioides.</title>
        <authorList>
            <person name="Zeh D."/>
            <person name="Zeh J."/>
        </authorList>
    </citation>
    <scope>NUCLEOTIDE SEQUENCE [LARGE SCALE GENOMIC DNA]</scope>
    <source>
        <strain evidence="5">IN4F17</strain>
        <tissue evidence="5">Whole Body</tissue>
    </source>
</reference>
<dbReference type="InterPro" id="IPR001878">
    <property type="entry name" value="Znf_CCHC"/>
</dbReference>
<evidence type="ECO:0000259" key="3">
    <source>
        <dbReference type="PROSITE" id="PS50158"/>
    </source>
</evidence>
<feature type="region of interest" description="Disordered" evidence="2">
    <location>
        <begin position="666"/>
        <end position="745"/>
    </location>
</feature>
<dbReference type="SUPFAM" id="SSF56219">
    <property type="entry name" value="DNase I-like"/>
    <property type="match status" value="1"/>
</dbReference>
<gene>
    <name evidence="5" type="ORF">LAZ67_12001763</name>
</gene>
<dbReference type="EMBL" id="CP092874">
    <property type="protein sequence ID" value="UYV74907.1"/>
    <property type="molecule type" value="Genomic_DNA"/>
</dbReference>
<dbReference type="PROSITE" id="PS50158">
    <property type="entry name" value="ZF_CCHC"/>
    <property type="match status" value="1"/>
</dbReference>
<dbReference type="Pfam" id="PF00078">
    <property type="entry name" value="RVT_1"/>
    <property type="match status" value="2"/>
</dbReference>
<dbReference type="InterPro" id="IPR036397">
    <property type="entry name" value="RNaseH_sf"/>
</dbReference>
<feature type="region of interest" description="Disordered" evidence="2">
    <location>
        <begin position="173"/>
        <end position="196"/>
    </location>
</feature>
<evidence type="ECO:0000313" key="6">
    <source>
        <dbReference type="Proteomes" id="UP001235939"/>
    </source>
</evidence>
<protein>
    <recommendedName>
        <fullName evidence="7">Reverse transcriptase</fullName>
    </recommendedName>
</protein>
<keyword evidence="1" id="KW-0863">Zinc-finger</keyword>